<feature type="compositionally biased region" description="Polar residues" evidence="1">
    <location>
        <begin position="155"/>
        <end position="167"/>
    </location>
</feature>
<protein>
    <submittedName>
        <fullName evidence="2">Uncharacterized protein</fullName>
    </submittedName>
</protein>
<dbReference type="Proteomes" id="UP000799324">
    <property type="component" value="Unassembled WGS sequence"/>
</dbReference>
<dbReference type="AlphaFoldDB" id="A0A6A6T642"/>
<feature type="region of interest" description="Disordered" evidence="1">
    <location>
        <begin position="583"/>
        <end position="602"/>
    </location>
</feature>
<dbReference type="EMBL" id="MU004352">
    <property type="protein sequence ID" value="KAF2655220.1"/>
    <property type="molecule type" value="Genomic_DNA"/>
</dbReference>
<feature type="region of interest" description="Disordered" evidence="1">
    <location>
        <begin position="93"/>
        <end position="117"/>
    </location>
</feature>
<feature type="region of interest" description="Disordered" evidence="1">
    <location>
        <begin position="136"/>
        <end position="169"/>
    </location>
</feature>
<gene>
    <name evidence="2" type="ORF">K491DRAFT_716444</name>
</gene>
<keyword evidence="3" id="KW-1185">Reference proteome</keyword>
<proteinExistence type="predicted"/>
<reference evidence="2" key="1">
    <citation type="journal article" date="2020" name="Stud. Mycol.">
        <title>101 Dothideomycetes genomes: a test case for predicting lifestyles and emergence of pathogens.</title>
        <authorList>
            <person name="Haridas S."/>
            <person name="Albert R."/>
            <person name="Binder M."/>
            <person name="Bloem J."/>
            <person name="Labutti K."/>
            <person name="Salamov A."/>
            <person name="Andreopoulos B."/>
            <person name="Baker S."/>
            <person name="Barry K."/>
            <person name="Bills G."/>
            <person name="Bluhm B."/>
            <person name="Cannon C."/>
            <person name="Castanera R."/>
            <person name="Culley D."/>
            <person name="Daum C."/>
            <person name="Ezra D."/>
            <person name="Gonzalez J."/>
            <person name="Henrissat B."/>
            <person name="Kuo A."/>
            <person name="Liang C."/>
            <person name="Lipzen A."/>
            <person name="Lutzoni F."/>
            <person name="Magnuson J."/>
            <person name="Mondo S."/>
            <person name="Nolan M."/>
            <person name="Ohm R."/>
            <person name="Pangilinan J."/>
            <person name="Park H.-J."/>
            <person name="Ramirez L."/>
            <person name="Alfaro M."/>
            <person name="Sun H."/>
            <person name="Tritt A."/>
            <person name="Yoshinaga Y."/>
            <person name="Zwiers L.-H."/>
            <person name="Turgeon B."/>
            <person name="Goodwin S."/>
            <person name="Spatafora J."/>
            <person name="Crous P."/>
            <person name="Grigoriev I."/>
        </authorList>
    </citation>
    <scope>NUCLEOTIDE SEQUENCE</scope>
    <source>
        <strain evidence="2">CBS 122681</strain>
    </source>
</reference>
<evidence type="ECO:0000256" key="1">
    <source>
        <dbReference type="SAM" id="MobiDB-lite"/>
    </source>
</evidence>
<sequence>MSRLHPGESTPAPPSTKAAISGIRNTFRASKRMQQVLGFQGGPTPFVRPPNMPKDLVEAYYEGWYEYGADAVGTNLSPIKEAGHEELGGYETLESEDEADDTSRGSHAQPFNDEESLPLLGTAEVLTNQEGANEFLHTSSTNGHYGSSRELREQAATNTTHDPSVSRANPDVTLNDLSNLLNPQEVRVGDQNRSKKVLRLPSWRNLRSLHDELADVGDGGLFDSGLVKPASRPSSSHSDAGSIFSALAGRAPLEASLSLHPAPDHFFSTLFSGPAPLRSTTSLPDIVVTSSTSPPPTSRKRRAHAQEDSDIGGMPSSGHPMYSSAQGRPMKKARCTQIILTGLPALRSNEIWGWLSAFPGNTAGLSHTLLTWHATMQSFFAQVKDARLLSYHPMFPYSPTKPKNVPLVSVSFWDTGGETHRELWYVGPGDVEVLSYNEVDTFGARMEMNSDQCKMHSRFRRLLKREEIAGKEIRDQALTGDGRWSFVVMRGHADEIHTHEGSEPSEQGEPAPYVLIAFPTSAVTKSTQCLHMLYPDDYQPTAATAKPVADIAQPNRPVTITSKLPVARVASVPVLSAAIHTRPPKARRPLSSIDLNAPSQRPSRLQGLKEASDALMNKGNNTALRRTILWFEKAGQSPLIEGYRTDLSLWQPFLEAVARGQAKVMLWCETEDRVME</sequence>
<evidence type="ECO:0000313" key="3">
    <source>
        <dbReference type="Proteomes" id="UP000799324"/>
    </source>
</evidence>
<organism evidence="2 3">
    <name type="scientific">Lophiostoma macrostomum CBS 122681</name>
    <dbReference type="NCBI Taxonomy" id="1314788"/>
    <lineage>
        <taxon>Eukaryota</taxon>
        <taxon>Fungi</taxon>
        <taxon>Dikarya</taxon>
        <taxon>Ascomycota</taxon>
        <taxon>Pezizomycotina</taxon>
        <taxon>Dothideomycetes</taxon>
        <taxon>Pleosporomycetidae</taxon>
        <taxon>Pleosporales</taxon>
        <taxon>Lophiostomataceae</taxon>
        <taxon>Lophiostoma</taxon>
    </lineage>
</organism>
<feature type="compositionally biased region" description="Polar residues" evidence="1">
    <location>
        <begin position="593"/>
        <end position="602"/>
    </location>
</feature>
<evidence type="ECO:0000313" key="2">
    <source>
        <dbReference type="EMBL" id="KAF2655220.1"/>
    </source>
</evidence>
<accession>A0A6A6T642</accession>
<feature type="compositionally biased region" description="Polar residues" evidence="1">
    <location>
        <begin position="136"/>
        <end position="145"/>
    </location>
</feature>
<dbReference type="OrthoDB" id="3800839at2759"/>
<name>A0A6A6T642_9PLEO</name>
<feature type="region of interest" description="Disordered" evidence="1">
    <location>
        <begin position="282"/>
        <end position="326"/>
    </location>
</feature>